<dbReference type="GO" id="GO:0015035">
    <property type="term" value="F:protein-disulfide reductase activity"/>
    <property type="evidence" value="ECO:0007669"/>
    <property type="project" value="UniProtKB-UniRule"/>
</dbReference>
<keyword evidence="3" id="KW-0813">Transport</keyword>
<feature type="domain" description="Thioredoxin" evidence="11">
    <location>
        <begin position="1"/>
        <end position="104"/>
    </location>
</feature>
<organism evidence="12 13">
    <name type="scientific">Dolosicoccus paucivorans</name>
    <dbReference type="NCBI Taxonomy" id="84521"/>
    <lineage>
        <taxon>Bacteria</taxon>
        <taxon>Bacillati</taxon>
        <taxon>Bacillota</taxon>
        <taxon>Bacilli</taxon>
        <taxon>Lactobacillales</taxon>
        <taxon>Aerococcaceae</taxon>
        <taxon>Dolosicoccus</taxon>
    </lineage>
</organism>
<feature type="site" description="Deprotonates C-terminal active site Cys" evidence="9">
    <location>
        <position position="22"/>
    </location>
</feature>
<dbReference type="InterPro" id="IPR036249">
    <property type="entry name" value="Thioredoxin-like_sf"/>
</dbReference>
<keyword evidence="13" id="KW-1185">Reference proteome</keyword>
<dbReference type="PROSITE" id="PS51352">
    <property type="entry name" value="THIOREDOXIN_2"/>
    <property type="match status" value="1"/>
</dbReference>
<comment type="caution">
    <text evidence="12">The sequence shown here is derived from an EMBL/GenBank/DDBJ whole genome shotgun (WGS) entry which is preliminary data.</text>
</comment>
<evidence type="ECO:0000256" key="1">
    <source>
        <dbReference type="ARBA" id="ARBA00008987"/>
    </source>
</evidence>
<sequence length="104" mass="11841">MLKDITDSVFEAETKEGVVVVDFWAPWCGPCRMQTPVIESLSDQYDGRVDFLKMNVDEEQAVPQKFGIMSIPTLLVMKDGEVKEKLVGFHDENRLSAIIDQYID</sequence>
<name>A0A1G8L294_9LACT</name>
<dbReference type="RefSeq" id="WP_092085025.1">
    <property type="nucleotide sequence ID" value="NZ_FNEL01000016.1"/>
</dbReference>
<dbReference type="OrthoDB" id="9790390at2"/>
<feature type="active site" description="Nucleophile" evidence="9">
    <location>
        <position position="31"/>
    </location>
</feature>
<evidence type="ECO:0000256" key="10">
    <source>
        <dbReference type="PIRSR" id="PIRSR000077-4"/>
    </source>
</evidence>
<dbReference type="SUPFAM" id="SSF52833">
    <property type="entry name" value="Thioredoxin-like"/>
    <property type="match status" value="1"/>
</dbReference>
<proteinExistence type="inferred from homology"/>
<evidence type="ECO:0000313" key="13">
    <source>
        <dbReference type="Proteomes" id="UP000235682"/>
    </source>
</evidence>
<feature type="site" description="Contributes to redox potential value" evidence="9">
    <location>
        <position position="30"/>
    </location>
</feature>
<feature type="active site" description="Nucleophile" evidence="9">
    <location>
        <position position="28"/>
    </location>
</feature>
<gene>
    <name evidence="12" type="primary">trxA</name>
    <name evidence="12" type="ORF">CJ205_03405</name>
</gene>
<dbReference type="CDD" id="cd02947">
    <property type="entry name" value="TRX_family"/>
    <property type="match status" value="1"/>
</dbReference>
<dbReference type="GO" id="GO:0005829">
    <property type="term" value="C:cytosol"/>
    <property type="evidence" value="ECO:0007669"/>
    <property type="project" value="TreeGrafter"/>
</dbReference>
<dbReference type="InterPro" id="IPR017937">
    <property type="entry name" value="Thioredoxin_CS"/>
</dbReference>
<evidence type="ECO:0000313" key="12">
    <source>
        <dbReference type="EMBL" id="PMC58641.1"/>
    </source>
</evidence>
<evidence type="ECO:0000256" key="4">
    <source>
        <dbReference type="ARBA" id="ARBA00022982"/>
    </source>
</evidence>
<evidence type="ECO:0000259" key="11">
    <source>
        <dbReference type="PROSITE" id="PS51352"/>
    </source>
</evidence>
<accession>A0A1G8L294</accession>
<protein>
    <recommendedName>
        <fullName evidence="2 7">Thioredoxin</fullName>
    </recommendedName>
</protein>
<dbReference type="PANTHER" id="PTHR45663:SF11">
    <property type="entry name" value="GEO12009P1"/>
    <property type="match status" value="1"/>
</dbReference>
<dbReference type="PRINTS" id="PR00421">
    <property type="entry name" value="THIOREDOXIN"/>
</dbReference>
<dbReference type="EMBL" id="PNHE01000009">
    <property type="protein sequence ID" value="PMC58641.1"/>
    <property type="molecule type" value="Genomic_DNA"/>
</dbReference>
<dbReference type="STRING" id="84521.SAMN04487994_101624"/>
<dbReference type="InterPro" id="IPR005746">
    <property type="entry name" value="Thioredoxin"/>
</dbReference>
<dbReference type="GO" id="GO:0045454">
    <property type="term" value="P:cell redox homeostasis"/>
    <property type="evidence" value="ECO:0007669"/>
    <property type="project" value="TreeGrafter"/>
</dbReference>
<dbReference type="PANTHER" id="PTHR45663">
    <property type="entry name" value="GEO12009P1"/>
    <property type="match status" value="1"/>
</dbReference>
<feature type="site" description="Contributes to redox potential value" evidence="9">
    <location>
        <position position="29"/>
    </location>
</feature>
<dbReference type="AlphaFoldDB" id="A0A1G8L294"/>
<dbReference type="Gene3D" id="3.40.30.10">
    <property type="entry name" value="Glutaredoxin"/>
    <property type="match status" value="1"/>
</dbReference>
<evidence type="ECO:0000256" key="2">
    <source>
        <dbReference type="ARBA" id="ARBA00020570"/>
    </source>
</evidence>
<dbReference type="FunFam" id="3.40.30.10:FF:000001">
    <property type="entry name" value="Thioredoxin"/>
    <property type="match status" value="1"/>
</dbReference>
<comment type="similarity">
    <text evidence="1 8">Belongs to the thioredoxin family.</text>
</comment>
<dbReference type="Proteomes" id="UP000235682">
    <property type="component" value="Unassembled WGS sequence"/>
</dbReference>
<dbReference type="PROSITE" id="PS00194">
    <property type="entry name" value="THIOREDOXIN_1"/>
    <property type="match status" value="1"/>
</dbReference>
<dbReference type="InterPro" id="IPR013766">
    <property type="entry name" value="Thioredoxin_domain"/>
</dbReference>
<evidence type="ECO:0000256" key="8">
    <source>
        <dbReference type="PIRNR" id="PIRNR000077"/>
    </source>
</evidence>
<reference evidence="12 13" key="1">
    <citation type="submission" date="2017-09" db="EMBL/GenBank/DDBJ databases">
        <title>Bacterial strain isolated from the female urinary microbiota.</title>
        <authorList>
            <person name="Thomas-White K."/>
            <person name="Kumar N."/>
            <person name="Forster S."/>
            <person name="Putonti C."/>
            <person name="Lawley T."/>
            <person name="Wolfe A.J."/>
        </authorList>
    </citation>
    <scope>NUCLEOTIDE SEQUENCE [LARGE SCALE GENOMIC DNA]</scope>
    <source>
        <strain evidence="12 13">UMB0852</strain>
    </source>
</reference>
<dbReference type="NCBIfam" id="TIGR01068">
    <property type="entry name" value="thioredoxin"/>
    <property type="match status" value="1"/>
</dbReference>
<dbReference type="Pfam" id="PF00085">
    <property type="entry name" value="Thioredoxin"/>
    <property type="match status" value="1"/>
</dbReference>
<evidence type="ECO:0000256" key="5">
    <source>
        <dbReference type="ARBA" id="ARBA00023157"/>
    </source>
</evidence>
<keyword evidence="5 10" id="KW-1015">Disulfide bond</keyword>
<feature type="disulfide bond" description="Redox-active" evidence="10">
    <location>
        <begin position="28"/>
        <end position="31"/>
    </location>
</feature>
<dbReference type="PIRSF" id="PIRSF000077">
    <property type="entry name" value="Thioredoxin"/>
    <property type="match status" value="1"/>
</dbReference>
<evidence type="ECO:0000256" key="6">
    <source>
        <dbReference type="ARBA" id="ARBA00023284"/>
    </source>
</evidence>
<evidence type="ECO:0000256" key="9">
    <source>
        <dbReference type="PIRSR" id="PIRSR000077-1"/>
    </source>
</evidence>
<keyword evidence="4" id="KW-0249">Electron transport</keyword>
<evidence type="ECO:0000256" key="3">
    <source>
        <dbReference type="ARBA" id="ARBA00022448"/>
    </source>
</evidence>
<evidence type="ECO:0000256" key="7">
    <source>
        <dbReference type="NCBIfam" id="TIGR01068"/>
    </source>
</evidence>
<keyword evidence="6 10" id="KW-0676">Redox-active center</keyword>